<dbReference type="Proteomes" id="UP001411173">
    <property type="component" value="Unassembled WGS sequence"/>
</dbReference>
<evidence type="ECO:0000259" key="1">
    <source>
        <dbReference type="SMART" id="SM00860"/>
    </source>
</evidence>
<gene>
    <name evidence="2" type="ORF">AAIG39_12725</name>
</gene>
<proteinExistence type="predicted"/>
<comment type="caution">
    <text evidence="2">The sequence shown here is derived from an EMBL/GenBank/DDBJ whole genome shotgun (WGS) entry which is preliminary data.</text>
</comment>
<accession>A0ABU9V600</accession>
<dbReference type="InterPro" id="IPR018958">
    <property type="entry name" value="Knr4/Smi1-like_dom"/>
</dbReference>
<feature type="domain" description="Knr4/Smi1-like" evidence="1">
    <location>
        <begin position="11"/>
        <end position="139"/>
    </location>
</feature>
<dbReference type="EMBL" id="JBCIVJ010000009">
    <property type="protein sequence ID" value="MEN0579867.1"/>
    <property type="molecule type" value="Genomic_DNA"/>
</dbReference>
<dbReference type="InterPro" id="IPR037883">
    <property type="entry name" value="Knr4/Smi1-like_sf"/>
</dbReference>
<organism evidence="2 3">
    <name type="scientific">Phytobacter palmae</name>
    <dbReference type="NCBI Taxonomy" id="1855371"/>
    <lineage>
        <taxon>Bacteria</taxon>
        <taxon>Pseudomonadati</taxon>
        <taxon>Pseudomonadota</taxon>
        <taxon>Gammaproteobacteria</taxon>
        <taxon>Enterobacterales</taxon>
        <taxon>Enterobacteriaceae</taxon>
        <taxon>Phytobacter</taxon>
    </lineage>
</organism>
<dbReference type="Pfam" id="PF09346">
    <property type="entry name" value="SMI1_KNR4"/>
    <property type="match status" value="1"/>
</dbReference>
<sequence length="148" mass="16583">MMIKLVDPSPVVTADELSDIEAALGITLPDVLKSLWLVSNGGMLEEGRRVYQSEQYENDIKYFLPVLRAKKPGLLTADDYYRTLVLEKKILSANLLPFAIDGGGFPFCMKMEDGAVYFASLESQKNIFLEQDLHSFISNVITEDEAWG</sequence>
<protein>
    <submittedName>
        <fullName evidence="2">SMI1/KNR4 family protein</fullName>
    </submittedName>
</protein>
<evidence type="ECO:0000313" key="2">
    <source>
        <dbReference type="EMBL" id="MEN0579867.1"/>
    </source>
</evidence>
<dbReference type="Gene3D" id="3.40.1580.10">
    <property type="entry name" value="SMI1/KNR4-like"/>
    <property type="match status" value="1"/>
</dbReference>
<reference evidence="2 3" key="1">
    <citation type="submission" date="2024-02" db="EMBL/GenBank/DDBJ databases">
        <title>Whole genome of MDR Enterobacteriaceae from southern Thailand.</title>
        <authorList>
            <person name="Surachat K."/>
        </authorList>
    </citation>
    <scope>NUCLEOTIDE SEQUENCE [LARGE SCALE GENOMIC DNA]</scope>
    <source>
        <strain evidence="2 3">PSU_29</strain>
    </source>
</reference>
<dbReference type="SUPFAM" id="SSF160631">
    <property type="entry name" value="SMI1/KNR4-like"/>
    <property type="match status" value="1"/>
</dbReference>
<dbReference type="SMART" id="SM00860">
    <property type="entry name" value="SMI1_KNR4"/>
    <property type="match status" value="1"/>
</dbReference>
<keyword evidence="3" id="KW-1185">Reference proteome</keyword>
<name>A0ABU9V600_9ENTR</name>
<evidence type="ECO:0000313" key="3">
    <source>
        <dbReference type="Proteomes" id="UP001411173"/>
    </source>
</evidence>
<dbReference type="RefSeq" id="WP_343194010.1">
    <property type="nucleotide sequence ID" value="NZ_JBCIVJ010000009.1"/>
</dbReference>